<keyword evidence="4" id="KW-0378">Hydrolase</keyword>
<dbReference type="InterPro" id="IPR041122">
    <property type="entry name" value="RecJ_OB"/>
</dbReference>
<name>A0A1F5GBW6_9BACT</name>
<accession>A0A1F5GBW6</accession>
<dbReference type="Proteomes" id="UP000178577">
    <property type="component" value="Unassembled WGS sequence"/>
</dbReference>
<evidence type="ECO:0000259" key="7">
    <source>
        <dbReference type="Pfam" id="PF02272"/>
    </source>
</evidence>
<reference evidence="9 10" key="1">
    <citation type="journal article" date="2016" name="Nat. Commun.">
        <title>Thousands of microbial genomes shed light on interconnected biogeochemical processes in an aquifer system.</title>
        <authorList>
            <person name="Anantharaman K."/>
            <person name="Brown C.T."/>
            <person name="Hug L.A."/>
            <person name="Sharon I."/>
            <person name="Castelle C.J."/>
            <person name="Probst A.J."/>
            <person name="Thomas B.C."/>
            <person name="Singh A."/>
            <person name="Wilkins M.J."/>
            <person name="Karaoz U."/>
            <person name="Brodie E.L."/>
            <person name="Williams K.H."/>
            <person name="Hubbard S.S."/>
            <person name="Banfield J.F."/>
        </authorList>
    </citation>
    <scope>NUCLEOTIDE SEQUENCE [LARGE SCALE GENOMIC DNA]</scope>
</reference>
<evidence type="ECO:0000259" key="8">
    <source>
        <dbReference type="Pfam" id="PF17768"/>
    </source>
</evidence>
<proteinExistence type="inferred from homology"/>
<dbReference type="InterPro" id="IPR004610">
    <property type="entry name" value="RecJ"/>
</dbReference>
<dbReference type="EMBL" id="MFAY01000011">
    <property type="protein sequence ID" value="OGD89383.1"/>
    <property type="molecule type" value="Genomic_DNA"/>
</dbReference>
<evidence type="ECO:0000256" key="3">
    <source>
        <dbReference type="ARBA" id="ARBA00022722"/>
    </source>
</evidence>
<comment type="similarity">
    <text evidence="1">Belongs to the RecJ family.</text>
</comment>
<evidence type="ECO:0000256" key="5">
    <source>
        <dbReference type="ARBA" id="ARBA00022839"/>
    </source>
</evidence>
<evidence type="ECO:0000313" key="10">
    <source>
        <dbReference type="Proteomes" id="UP000178577"/>
    </source>
</evidence>
<dbReference type="GO" id="GO:0006310">
    <property type="term" value="P:DNA recombination"/>
    <property type="evidence" value="ECO:0007669"/>
    <property type="project" value="InterPro"/>
</dbReference>
<protein>
    <recommendedName>
        <fullName evidence="2">Single-stranded-DNA-specific exonuclease RecJ</fullName>
    </recommendedName>
</protein>
<dbReference type="InterPro" id="IPR038763">
    <property type="entry name" value="DHH_sf"/>
</dbReference>
<comment type="caution">
    <text evidence="9">The sequence shown here is derived from an EMBL/GenBank/DDBJ whole genome shotgun (WGS) entry which is preliminary data.</text>
</comment>
<evidence type="ECO:0000313" key="9">
    <source>
        <dbReference type="EMBL" id="OGD89383.1"/>
    </source>
</evidence>
<dbReference type="InterPro" id="IPR051673">
    <property type="entry name" value="SSDNA_exonuclease_RecJ"/>
</dbReference>
<sequence>MQSSIWKIASYNPNKKRSNWLALLLAKNRGLASGKKLNEFLHPSFEQILSVKLTEVDKAVQRVKKAISEGEKIIVYSDYDADGICATAIMWETLYDLGANVMPYVPHRIKEGYGLGKPAITQLAKSQIKLIITVDHGVTAIEQVKYANELNVDVIITDHHVLPKQLPKSYAMVHTTSLCGAGVSWRLSWEIVKKLQSSYKNILLEKLELAALATIADLVPLTGANRAIVKLGLEKISQTKRPGIIALMKSSGISTKIGTYEIGHILAPRINAMGRIEHALDSLRLLCAKKQETADQLASLLTRTNTKRQDLTVKAVNHAMRLVNHKHLIGVISHETYHEGVIGLVASRLAESFNRPMIVISKGEIYSKGSARSISGFNIVEAIRASSEFLVDAGGHPMAAGFTIETRHIEIFAQNIRRYAQKFLTDDHLVPIINIECVLGTEDINQNTLAQIEKFEPYGVGNPQPVFLTRKMLLEDIRTVGADAAHLKLQVAGLSAIGFNMGQQKVQLRPGQFVDLVYTLSVDNYNNRGGIQLKVKDLTINS</sequence>
<organism evidence="9 10">
    <name type="scientific">Candidatus Curtissbacteria bacterium RIFCSPHIGHO2_01_FULL_40_12</name>
    <dbReference type="NCBI Taxonomy" id="1797710"/>
    <lineage>
        <taxon>Bacteria</taxon>
        <taxon>Candidatus Curtissiibacteriota</taxon>
    </lineage>
</organism>
<dbReference type="InterPro" id="IPR001667">
    <property type="entry name" value="DDH_dom"/>
</dbReference>
<feature type="domain" description="RecJ OB" evidence="8">
    <location>
        <begin position="435"/>
        <end position="537"/>
    </location>
</feature>
<evidence type="ECO:0000256" key="1">
    <source>
        <dbReference type="ARBA" id="ARBA00005915"/>
    </source>
</evidence>
<dbReference type="PANTHER" id="PTHR30255">
    <property type="entry name" value="SINGLE-STRANDED-DNA-SPECIFIC EXONUCLEASE RECJ"/>
    <property type="match status" value="1"/>
</dbReference>
<keyword evidence="5 9" id="KW-0269">Exonuclease</keyword>
<dbReference type="Pfam" id="PF17768">
    <property type="entry name" value="RecJ_OB"/>
    <property type="match status" value="1"/>
</dbReference>
<evidence type="ECO:0000256" key="4">
    <source>
        <dbReference type="ARBA" id="ARBA00022801"/>
    </source>
</evidence>
<dbReference type="PANTHER" id="PTHR30255:SF2">
    <property type="entry name" value="SINGLE-STRANDED-DNA-SPECIFIC EXONUCLEASE RECJ"/>
    <property type="match status" value="1"/>
</dbReference>
<feature type="domain" description="DDH" evidence="6">
    <location>
        <begin position="72"/>
        <end position="213"/>
    </location>
</feature>
<dbReference type="AlphaFoldDB" id="A0A1F5GBW6"/>
<dbReference type="GO" id="GO:0008409">
    <property type="term" value="F:5'-3' exonuclease activity"/>
    <property type="evidence" value="ECO:0007669"/>
    <property type="project" value="InterPro"/>
</dbReference>
<dbReference type="Pfam" id="PF01368">
    <property type="entry name" value="DHH"/>
    <property type="match status" value="1"/>
</dbReference>
<gene>
    <name evidence="9" type="ORF">A2693_01855</name>
</gene>
<dbReference type="SUPFAM" id="SSF64182">
    <property type="entry name" value="DHH phosphoesterases"/>
    <property type="match status" value="1"/>
</dbReference>
<dbReference type="GO" id="GO:0006281">
    <property type="term" value="P:DNA repair"/>
    <property type="evidence" value="ECO:0007669"/>
    <property type="project" value="InterPro"/>
</dbReference>
<feature type="domain" description="DHHA1" evidence="7">
    <location>
        <begin position="332"/>
        <end position="421"/>
    </location>
</feature>
<dbReference type="Gene3D" id="3.10.310.30">
    <property type="match status" value="1"/>
</dbReference>
<dbReference type="Pfam" id="PF02272">
    <property type="entry name" value="DHHA1"/>
    <property type="match status" value="1"/>
</dbReference>
<dbReference type="InterPro" id="IPR003156">
    <property type="entry name" value="DHHA1_dom"/>
</dbReference>
<dbReference type="NCBIfam" id="TIGR00644">
    <property type="entry name" value="recJ"/>
    <property type="match status" value="1"/>
</dbReference>
<evidence type="ECO:0000256" key="2">
    <source>
        <dbReference type="ARBA" id="ARBA00019841"/>
    </source>
</evidence>
<keyword evidence="3" id="KW-0540">Nuclease</keyword>
<dbReference type="Gene3D" id="3.90.1640.30">
    <property type="match status" value="1"/>
</dbReference>
<dbReference type="GO" id="GO:0003676">
    <property type="term" value="F:nucleic acid binding"/>
    <property type="evidence" value="ECO:0007669"/>
    <property type="project" value="InterPro"/>
</dbReference>
<evidence type="ECO:0000259" key="6">
    <source>
        <dbReference type="Pfam" id="PF01368"/>
    </source>
</evidence>